<reference evidence="2" key="2">
    <citation type="journal article" date="2013" name="Nat. Commun.">
        <title>Genome of the Chinese tree shrew.</title>
        <authorList>
            <person name="Fan Y."/>
            <person name="Huang Z.Y."/>
            <person name="Cao C.C."/>
            <person name="Chen C.S."/>
            <person name="Chen Y.X."/>
            <person name="Fan D.D."/>
            <person name="He J."/>
            <person name="Hou H.L."/>
            <person name="Hu L."/>
            <person name="Hu X.T."/>
            <person name="Jiang X.T."/>
            <person name="Lai R."/>
            <person name="Lang Y.S."/>
            <person name="Liang B."/>
            <person name="Liao S.G."/>
            <person name="Mu D."/>
            <person name="Ma Y.Y."/>
            <person name="Niu Y.Y."/>
            <person name="Sun X.Q."/>
            <person name="Xia J.Q."/>
            <person name="Xiao J."/>
            <person name="Xiong Z.Q."/>
            <person name="Xu L."/>
            <person name="Yang L."/>
            <person name="Zhang Y."/>
            <person name="Zhao W."/>
            <person name="Zhao X.D."/>
            <person name="Zheng Y.T."/>
            <person name="Zhou J.M."/>
            <person name="Zhu Y.B."/>
            <person name="Zhang G.J."/>
            <person name="Wang J."/>
            <person name="Yao Y.G."/>
        </authorList>
    </citation>
    <scope>NUCLEOTIDE SEQUENCE [LARGE SCALE GENOMIC DNA]</scope>
</reference>
<proteinExistence type="predicted"/>
<evidence type="ECO:0000313" key="2">
    <source>
        <dbReference type="Proteomes" id="UP000011518"/>
    </source>
</evidence>
<keyword evidence="2" id="KW-1185">Reference proteome</keyword>
<reference evidence="2" key="1">
    <citation type="submission" date="2012-07" db="EMBL/GenBank/DDBJ databases">
        <title>Genome of the Chinese tree shrew, a rising model animal genetically related to primates.</title>
        <authorList>
            <person name="Zhang G."/>
            <person name="Fan Y."/>
            <person name="Yao Y."/>
            <person name="Huang Z."/>
        </authorList>
    </citation>
    <scope>NUCLEOTIDE SEQUENCE [LARGE SCALE GENOMIC DNA]</scope>
</reference>
<dbReference type="STRING" id="246437.L8Y9Y9"/>
<organism evidence="1 2">
    <name type="scientific">Tupaia chinensis</name>
    <name type="common">Chinese tree shrew</name>
    <name type="synonym">Tupaia belangeri chinensis</name>
    <dbReference type="NCBI Taxonomy" id="246437"/>
    <lineage>
        <taxon>Eukaryota</taxon>
        <taxon>Metazoa</taxon>
        <taxon>Chordata</taxon>
        <taxon>Craniata</taxon>
        <taxon>Vertebrata</taxon>
        <taxon>Euteleostomi</taxon>
        <taxon>Mammalia</taxon>
        <taxon>Eutheria</taxon>
        <taxon>Euarchontoglires</taxon>
        <taxon>Scandentia</taxon>
        <taxon>Tupaiidae</taxon>
        <taxon>Tupaia</taxon>
    </lineage>
</organism>
<evidence type="ECO:0000313" key="1">
    <source>
        <dbReference type="EMBL" id="ELV13248.1"/>
    </source>
</evidence>
<sequence length="163" mass="15872">MICTPESLVASSTLPRGINFSGSSGTHAACGVLASSGSGLSGARVGLTGGDLLSAGHRASSVVVSEACAPSVPCPLPTEGGFSSCSGGRRKRVVVAAAVPVSASCPAPPPAAPSTESQAPASYCPEKNQLTTSASVTESYSSCQEGTLGSPGVLCVAVSVKNF</sequence>
<protein>
    <submittedName>
        <fullName evidence="1">Keratin, type II cuticular Hb4</fullName>
    </submittedName>
</protein>
<dbReference type="InParanoid" id="L8Y9Y9"/>
<accession>L8Y9Y9</accession>
<name>L8Y9Y9_TUPCH</name>
<dbReference type="AlphaFoldDB" id="L8Y9Y9"/>
<gene>
    <name evidence="1" type="ORF">TREES_T100001240</name>
</gene>
<dbReference type="EMBL" id="KB362278">
    <property type="protein sequence ID" value="ELV13248.1"/>
    <property type="molecule type" value="Genomic_DNA"/>
</dbReference>
<dbReference type="Proteomes" id="UP000011518">
    <property type="component" value="Unassembled WGS sequence"/>
</dbReference>